<keyword evidence="20" id="KW-1185">Reference proteome</keyword>
<dbReference type="InterPro" id="IPR000719">
    <property type="entry name" value="Prot_kinase_dom"/>
</dbReference>
<keyword evidence="2 16" id="KW-0723">Serine/threonine-protein kinase</keyword>
<evidence type="ECO:0000256" key="10">
    <source>
        <dbReference type="ARBA" id="ARBA00022840"/>
    </source>
</evidence>
<dbReference type="GO" id="GO:0004674">
    <property type="term" value="F:protein serine/threonine kinase activity"/>
    <property type="evidence" value="ECO:0007669"/>
    <property type="project" value="UniProtKB-KW"/>
</dbReference>
<keyword evidence="10 15" id="KW-0067">ATP-binding</keyword>
<evidence type="ECO:0000256" key="1">
    <source>
        <dbReference type="ARBA" id="ARBA00004167"/>
    </source>
</evidence>
<feature type="region of interest" description="Disordered" evidence="17">
    <location>
        <begin position="417"/>
        <end position="478"/>
    </location>
</feature>
<evidence type="ECO:0000313" key="20">
    <source>
        <dbReference type="Proteomes" id="UP000327157"/>
    </source>
</evidence>
<keyword evidence="8 15" id="KW-0547">Nucleotide-binding</keyword>
<comment type="caution">
    <text evidence="19">The sequence shown here is derived from an EMBL/GenBank/DDBJ whole genome shotgun (WGS) entry which is preliminary data.</text>
</comment>
<keyword evidence="13 19" id="KW-0675">Receptor</keyword>
<evidence type="ECO:0000256" key="7">
    <source>
        <dbReference type="ARBA" id="ARBA00022737"/>
    </source>
</evidence>
<dbReference type="EMBL" id="SMOL01000231">
    <property type="protein sequence ID" value="KAB2621956.1"/>
    <property type="molecule type" value="Genomic_DNA"/>
</dbReference>
<evidence type="ECO:0000256" key="11">
    <source>
        <dbReference type="ARBA" id="ARBA00022989"/>
    </source>
</evidence>
<proteinExistence type="inferred from homology"/>
<keyword evidence="12" id="KW-0472">Membrane</keyword>
<dbReference type="FunFam" id="3.30.200.20:FF:000225">
    <property type="entry name" value="cold-responsive protein kinase 1"/>
    <property type="match status" value="1"/>
</dbReference>
<accession>A0A5N5H250</accession>
<keyword evidence="14" id="KW-0325">Glycoprotein</keyword>
<evidence type="ECO:0000256" key="9">
    <source>
        <dbReference type="ARBA" id="ARBA00022777"/>
    </source>
</evidence>
<evidence type="ECO:0000256" key="14">
    <source>
        <dbReference type="ARBA" id="ARBA00023180"/>
    </source>
</evidence>
<dbReference type="InterPro" id="IPR017441">
    <property type="entry name" value="Protein_kinase_ATP_BS"/>
</dbReference>
<evidence type="ECO:0000259" key="18">
    <source>
        <dbReference type="PROSITE" id="PS50011"/>
    </source>
</evidence>
<keyword evidence="11" id="KW-1133">Transmembrane helix</keyword>
<reference evidence="19 20" key="1">
    <citation type="submission" date="2019-09" db="EMBL/GenBank/DDBJ databases">
        <authorList>
            <person name="Ou C."/>
        </authorList>
    </citation>
    <scope>NUCLEOTIDE SEQUENCE [LARGE SCALE GENOMIC DNA]</scope>
    <source>
        <strain evidence="19">S2</strain>
        <tissue evidence="19">Leaf</tissue>
    </source>
</reference>
<feature type="binding site" evidence="15">
    <location>
        <position position="167"/>
    </location>
    <ligand>
        <name>ATP</name>
        <dbReference type="ChEBI" id="CHEBI:30616"/>
    </ligand>
</feature>
<keyword evidence="9 19" id="KW-0418">Kinase</keyword>
<evidence type="ECO:0000256" key="15">
    <source>
        <dbReference type="PROSITE-ProRule" id="PRU10141"/>
    </source>
</evidence>
<evidence type="ECO:0000256" key="12">
    <source>
        <dbReference type="ARBA" id="ARBA00023136"/>
    </source>
</evidence>
<dbReference type="Pfam" id="PF07714">
    <property type="entry name" value="PK_Tyr_Ser-Thr"/>
    <property type="match status" value="1"/>
</dbReference>
<evidence type="ECO:0000256" key="2">
    <source>
        <dbReference type="ARBA" id="ARBA00022527"/>
    </source>
</evidence>
<dbReference type="SUPFAM" id="SSF56112">
    <property type="entry name" value="Protein kinase-like (PK-like)"/>
    <property type="match status" value="1"/>
</dbReference>
<dbReference type="PROSITE" id="PS00108">
    <property type="entry name" value="PROTEIN_KINASE_ST"/>
    <property type="match status" value="1"/>
</dbReference>
<dbReference type="InterPro" id="IPR052059">
    <property type="entry name" value="CR_Ser/Thr_kinase"/>
</dbReference>
<dbReference type="InterPro" id="IPR008271">
    <property type="entry name" value="Ser/Thr_kinase_AS"/>
</dbReference>
<keyword evidence="7" id="KW-0677">Repeat</keyword>
<evidence type="ECO:0000256" key="17">
    <source>
        <dbReference type="SAM" id="MobiDB-lite"/>
    </source>
</evidence>
<evidence type="ECO:0000256" key="13">
    <source>
        <dbReference type="ARBA" id="ARBA00023170"/>
    </source>
</evidence>
<keyword evidence="4" id="KW-0808">Transferase</keyword>
<dbReference type="GO" id="GO:0005524">
    <property type="term" value="F:ATP binding"/>
    <property type="evidence" value="ECO:0007669"/>
    <property type="project" value="UniProtKB-UniRule"/>
</dbReference>
<evidence type="ECO:0000256" key="5">
    <source>
        <dbReference type="ARBA" id="ARBA00022692"/>
    </source>
</evidence>
<name>A0A5N5H250_9ROSA</name>
<comment type="similarity">
    <text evidence="16">Belongs to the protein kinase superfamily.</text>
</comment>
<feature type="domain" description="Protein kinase" evidence="18">
    <location>
        <begin position="139"/>
        <end position="415"/>
    </location>
</feature>
<dbReference type="Gene3D" id="3.30.200.20">
    <property type="entry name" value="Phosphorylase Kinase, domain 1"/>
    <property type="match status" value="1"/>
</dbReference>
<dbReference type="PROSITE" id="PS00107">
    <property type="entry name" value="PROTEIN_KINASE_ATP"/>
    <property type="match status" value="1"/>
</dbReference>
<evidence type="ECO:0000256" key="8">
    <source>
        <dbReference type="ARBA" id="ARBA00022741"/>
    </source>
</evidence>
<dbReference type="PANTHER" id="PTHR47973">
    <property type="entry name" value="CYSTEINE-RICH RECEPTOR-LIKE PROTEIN KINASE 3"/>
    <property type="match status" value="1"/>
</dbReference>
<dbReference type="AlphaFoldDB" id="A0A5N5H250"/>
<sequence length="478" mass="53537">MGFQFNPPLLIAHLSSAFPVTMPFGFLFLLKNPTGPEKQKHFSGFFLLQKKNSRGSQFSGLCWILELDSVIFRLGFKEIWCEGFRATKLCAAMVCGCFSVLKWRKEERASSSSFQEQGIINNNVRLFSYNSLRSATRNFHPSSRIGGGGYGVVYRGVLRDDAQVAIKCLSAESRQGANEFLTEINVISRIRHPNLVELLGCCVEDNHRILVYEYLENNSLSKSLLGSRSKYVFLDWPTRVSICLGTATGLAFLHEEAEQQIVHRDIKASNILLDANFRPKIGDFGLAKLFPDNVTHLSTRVAGTEGYLAPEYALLGQLTKKADVYSFGVLLLEIISGRSSSKAAFGEQLLVLVEWVWKLREEERLLELVDPELTAYPEAEVMRFIKVALFCTQATAQQRPTMKQVVEMLSKEVHLNEKALTKPRPRMHASGKFGGTSSLEETSSSSHSEKRKKSTANPDVTSTSSLIFDDSETQILPR</sequence>
<reference evidence="19 20" key="3">
    <citation type="submission" date="2019-11" db="EMBL/GenBank/DDBJ databases">
        <title>A de novo genome assembly of a pear dwarfing rootstock.</title>
        <authorList>
            <person name="Wang F."/>
            <person name="Wang J."/>
            <person name="Li S."/>
            <person name="Zhang Y."/>
            <person name="Fang M."/>
            <person name="Ma L."/>
            <person name="Zhao Y."/>
            <person name="Jiang S."/>
        </authorList>
    </citation>
    <scope>NUCLEOTIDE SEQUENCE [LARGE SCALE GENOMIC DNA]</scope>
    <source>
        <strain evidence="19">S2</strain>
        <tissue evidence="19">Leaf</tissue>
    </source>
</reference>
<dbReference type="CDD" id="cd14066">
    <property type="entry name" value="STKc_IRAK"/>
    <property type="match status" value="1"/>
</dbReference>
<comment type="subcellular location">
    <subcellularLocation>
        <location evidence="1">Membrane</location>
        <topology evidence="1">Single-pass membrane protein</topology>
    </subcellularLocation>
</comment>
<dbReference type="InterPro" id="IPR011009">
    <property type="entry name" value="Kinase-like_dom_sf"/>
</dbReference>
<dbReference type="Gene3D" id="1.10.510.10">
    <property type="entry name" value="Transferase(Phosphotransferase) domain 1"/>
    <property type="match status" value="1"/>
</dbReference>
<gene>
    <name evidence="19" type="ORF">D8674_024138</name>
</gene>
<keyword evidence="3" id="KW-0597">Phosphoprotein</keyword>
<keyword evidence="6" id="KW-0732">Signal</keyword>
<dbReference type="Proteomes" id="UP000327157">
    <property type="component" value="Chromosome 4"/>
</dbReference>
<evidence type="ECO:0000313" key="19">
    <source>
        <dbReference type="EMBL" id="KAB2621956.1"/>
    </source>
</evidence>
<dbReference type="OrthoDB" id="4062651at2759"/>
<dbReference type="SMART" id="SM00220">
    <property type="entry name" value="S_TKc"/>
    <property type="match status" value="1"/>
</dbReference>
<reference evidence="20" key="2">
    <citation type="submission" date="2019-10" db="EMBL/GenBank/DDBJ databases">
        <title>A de novo genome assembly of a pear dwarfing rootstock.</title>
        <authorList>
            <person name="Wang F."/>
            <person name="Wang J."/>
            <person name="Li S."/>
            <person name="Zhang Y."/>
            <person name="Fang M."/>
            <person name="Ma L."/>
            <person name="Zhao Y."/>
            <person name="Jiang S."/>
        </authorList>
    </citation>
    <scope>NUCLEOTIDE SEQUENCE [LARGE SCALE GENOMIC DNA]</scope>
</reference>
<organism evidence="19 20">
    <name type="scientific">Pyrus ussuriensis x Pyrus communis</name>
    <dbReference type="NCBI Taxonomy" id="2448454"/>
    <lineage>
        <taxon>Eukaryota</taxon>
        <taxon>Viridiplantae</taxon>
        <taxon>Streptophyta</taxon>
        <taxon>Embryophyta</taxon>
        <taxon>Tracheophyta</taxon>
        <taxon>Spermatophyta</taxon>
        <taxon>Magnoliopsida</taxon>
        <taxon>eudicotyledons</taxon>
        <taxon>Gunneridae</taxon>
        <taxon>Pentapetalae</taxon>
        <taxon>rosids</taxon>
        <taxon>fabids</taxon>
        <taxon>Rosales</taxon>
        <taxon>Rosaceae</taxon>
        <taxon>Amygdaloideae</taxon>
        <taxon>Maleae</taxon>
        <taxon>Pyrus</taxon>
    </lineage>
</organism>
<evidence type="ECO:0000256" key="3">
    <source>
        <dbReference type="ARBA" id="ARBA00022553"/>
    </source>
</evidence>
<feature type="compositionally biased region" description="Low complexity" evidence="17">
    <location>
        <begin position="436"/>
        <end position="446"/>
    </location>
</feature>
<keyword evidence="5" id="KW-0812">Transmembrane</keyword>
<evidence type="ECO:0000256" key="6">
    <source>
        <dbReference type="ARBA" id="ARBA00022729"/>
    </source>
</evidence>
<evidence type="ECO:0000256" key="16">
    <source>
        <dbReference type="RuleBase" id="RU000304"/>
    </source>
</evidence>
<evidence type="ECO:0000256" key="4">
    <source>
        <dbReference type="ARBA" id="ARBA00022679"/>
    </source>
</evidence>
<protein>
    <submittedName>
        <fullName evidence="19">LRR receptor-like serine/threonine-protein kinase</fullName>
    </submittedName>
</protein>
<dbReference type="FunFam" id="1.10.510.10:FF:000044">
    <property type="entry name" value="Putative LRR receptor-like serine/threonine-protein kinase"/>
    <property type="match status" value="1"/>
</dbReference>
<dbReference type="GO" id="GO:0016020">
    <property type="term" value="C:membrane"/>
    <property type="evidence" value="ECO:0007669"/>
    <property type="project" value="UniProtKB-SubCell"/>
</dbReference>
<dbReference type="PROSITE" id="PS50011">
    <property type="entry name" value="PROTEIN_KINASE_DOM"/>
    <property type="match status" value="1"/>
</dbReference>
<dbReference type="InterPro" id="IPR001245">
    <property type="entry name" value="Ser-Thr/Tyr_kinase_cat_dom"/>
</dbReference>
<feature type="compositionally biased region" description="Polar residues" evidence="17">
    <location>
        <begin position="456"/>
        <end position="466"/>
    </location>
</feature>